<dbReference type="OrthoDB" id="9790282at2"/>
<keyword evidence="3" id="KW-0012">Acyltransferase</keyword>
<dbReference type="RefSeq" id="WP_050366478.1">
    <property type="nucleotide sequence ID" value="NZ_BMUB01000005.1"/>
</dbReference>
<dbReference type="PANTHER" id="PTHR30098">
    <property type="entry name" value="LEUCYL/PHENYLALANYL-TRNA--PROTEIN TRANSFERASE"/>
    <property type="match status" value="1"/>
</dbReference>
<evidence type="ECO:0000256" key="2">
    <source>
        <dbReference type="ARBA" id="ARBA00022679"/>
    </source>
</evidence>
<dbReference type="InterPro" id="IPR042203">
    <property type="entry name" value="Leu/Phe-tRNA_Trfase_C"/>
</dbReference>
<reference evidence="5" key="4">
    <citation type="submission" date="2016-08" db="EMBL/GenBank/DDBJ databases">
        <title>Sequencing, Assembly and Comparative Genomics of S. aureofaciens ATCC 10762.</title>
        <authorList>
            <person name="Gradnigo J.S."/>
            <person name="Johnson N."/>
            <person name="Somerville G.A."/>
        </authorList>
    </citation>
    <scope>NUCLEOTIDE SEQUENCE [LARGE SCALE GENOMIC DNA]</scope>
    <source>
        <strain evidence="5">ATCC 10762</strain>
    </source>
</reference>
<reference evidence="4" key="1">
    <citation type="journal article" date="2014" name="Int. J. Syst. Evol. Microbiol.">
        <title>Complete genome sequence of Corynebacterium casei LMG S-19264T (=DSM 44701T), isolated from a smear-ripened cheese.</title>
        <authorList>
            <consortium name="US DOE Joint Genome Institute (JGI-PGF)"/>
            <person name="Walter F."/>
            <person name="Albersmeier A."/>
            <person name="Kalinowski J."/>
            <person name="Ruckert C."/>
        </authorList>
    </citation>
    <scope>NUCLEOTIDE SEQUENCE</scope>
    <source>
        <strain evidence="4">JCM 4434</strain>
    </source>
</reference>
<accession>A0A1E7N054</accession>
<dbReference type="GO" id="GO:0008914">
    <property type="term" value="F:leucyl-tRNA--protein transferase activity"/>
    <property type="evidence" value="ECO:0007669"/>
    <property type="project" value="InterPro"/>
</dbReference>
<protein>
    <submittedName>
        <fullName evidence="4">Leucyl/phenylalanyl-tRNA--protein transferase</fullName>
    </submittedName>
</protein>
<keyword evidence="1" id="KW-0963">Cytoplasm</keyword>
<dbReference type="Pfam" id="PF03588">
    <property type="entry name" value="Leu_Phe_trans"/>
    <property type="match status" value="1"/>
</dbReference>
<organism evidence="5 6">
    <name type="scientific">Kitasatospora aureofaciens</name>
    <name type="common">Streptomyces aureofaciens</name>
    <dbReference type="NCBI Taxonomy" id="1894"/>
    <lineage>
        <taxon>Bacteria</taxon>
        <taxon>Bacillati</taxon>
        <taxon>Actinomycetota</taxon>
        <taxon>Actinomycetes</taxon>
        <taxon>Kitasatosporales</taxon>
        <taxon>Streptomycetaceae</taxon>
        <taxon>Kitasatospora</taxon>
    </lineage>
</organism>
<sequence length="271" mass="28392">MTVTGFGALDLQPADGEGPVAFGGVLGPEQLLTAYRYGLFPLPAADEYASAYNEAVYGEAVEAGEVVLLPGAEDPYALAWWSPDPRPVLRPGSVRLPRRLARRLRGRSRAAGAAEVADAAGAAGAAEWFTTADAAFGAVLTACAEGRQPAWLTEELRAALMELNARGAAHSVEVWEGEELVGGVFGVAVWPVLSLDSMFHRRPDAARVAVADLGARFGAAGGRLLDAQWDGPYVRSLGAVSMERSRYLAELAGAPGAGILPTDRLPVARLV</sequence>
<dbReference type="Gene3D" id="3.30.70.3550">
    <property type="entry name" value="Leucyl/phenylalanyl-tRNA-protein transferase, N-terminal domain"/>
    <property type="match status" value="1"/>
</dbReference>
<accession>A0A8H9HLU5</accession>
<dbReference type="PANTHER" id="PTHR30098:SF2">
    <property type="entry name" value="LEUCYL_PHENYLALANYL-TRNA--PROTEIN TRANSFERASE"/>
    <property type="match status" value="1"/>
</dbReference>
<dbReference type="EMBL" id="JPRF03000054">
    <property type="protein sequence ID" value="OEV34051.1"/>
    <property type="molecule type" value="Genomic_DNA"/>
</dbReference>
<reference evidence="5 6" key="2">
    <citation type="submission" date="2014-07" db="EMBL/GenBank/DDBJ databases">
        <authorList>
            <person name="Zhang J.E."/>
            <person name="Yang H."/>
            <person name="Guo J."/>
            <person name="Deng Z."/>
            <person name="Luo H."/>
            <person name="Luo M."/>
            <person name="Zhao B."/>
        </authorList>
    </citation>
    <scope>NUCLEOTIDE SEQUENCE [LARGE SCALE GENOMIC DNA]</scope>
    <source>
        <strain evidence="5">ATCC 10762</strain>
        <strain evidence="6">ATCC 10762 / DSM 40127 / CCM 3239 / JCM 4008 / LMG 5968 / NBRC 12843 / NCIMB 8234 / A-377</strain>
    </source>
</reference>
<evidence type="ECO:0000313" key="6">
    <source>
        <dbReference type="Proteomes" id="UP000037395"/>
    </source>
</evidence>
<dbReference type="AlphaFoldDB" id="A0A1E7N054"/>
<evidence type="ECO:0000256" key="3">
    <source>
        <dbReference type="ARBA" id="ARBA00023315"/>
    </source>
</evidence>
<dbReference type="GO" id="GO:0005737">
    <property type="term" value="C:cytoplasm"/>
    <property type="evidence" value="ECO:0007669"/>
    <property type="project" value="TreeGrafter"/>
</dbReference>
<dbReference type="InterPro" id="IPR004616">
    <property type="entry name" value="Leu/Phe-tRNA_Trfase"/>
</dbReference>
<keyword evidence="2 4" id="KW-0808">Transferase</keyword>
<evidence type="ECO:0000313" key="4">
    <source>
        <dbReference type="EMBL" id="GGU72839.1"/>
    </source>
</evidence>
<dbReference type="GO" id="GO:0030163">
    <property type="term" value="P:protein catabolic process"/>
    <property type="evidence" value="ECO:0007669"/>
    <property type="project" value="InterPro"/>
</dbReference>
<gene>
    <name evidence="4" type="primary">aat</name>
    <name evidence="4" type="ORF">GCM10010502_25560</name>
    <name evidence="5" type="ORF">HS99_0011460</name>
</gene>
<keyword evidence="6" id="KW-1185">Reference proteome</keyword>
<proteinExistence type="predicted"/>
<comment type="caution">
    <text evidence="5">The sequence shown here is derived from an EMBL/GenBank/DDBJ whole genome shotgun (WGS) entry which is preliminary data.</text>
</comment>
<dbReference type="Proteomes" id="UP000037395">
    <property type="component" value="Unassembled WGS sequence"/>
</dbReference>
<reference evidence="6" key="3">
    <citation type="submission" date="2016-08" db="EMBL/GenBank/DDBJ databases">
        <title>Sequencing, assembly and comparative genomics of S. aureofaciens ATCC 10762.</title>
        <authorList>
            <person name="Gradnigo J.S."/>
            <person name="Johnson N."/>
            <person name="Somerville G.A."/>
        </authorList>
    </citation>
    <scope>NUCLEOTIDE SEQUENCE [LARGE SCALE GENOMIC DNA]</scope>
    <source>
        <strain evidence="6">ATCC 10762 / DSM 40127 / CCM 3239 / JCM 4008 / LMG 5968 / NBRC 12843 / NCIMB 8234 / A-377</strain>
    </source>
</reference>
<dbReference type="InterPro" id="IPR016181">
    <property type="entry name" value="Acyl_CoA_acyltransferase"/>
</dbReference>
<evidence type="ECO:0000256" key="1">
    <source>
        <dbReference type="ARBA" id="ARBA00022490"/>
    </source>
</evidence>
<dbReference type="GeneID" id="97485665"/>
<name>A0A1E7N054_KITAU</name>
<dbReference type="Proteomes" id="UP000610124">
    <property type="component" value="Unassembled WGS sequence"/>
</dbReference>
<dbReference type="KEGG" id="kau:B6264_02310"/>
<dbReference type="InterPro" id="IPR042221">
    <property type="entry name" value="Leu/Phe-tRNA_Trfase_N"/>
</dbReference>
<dbReference type="SUPFAM" id="SSF55729">
    <property type="entry name" value="Acyl-CoA N-acyltransferases (Nat)"/>
    <property type="match status" value="1"/>
</dbReference>
<evidence type="ECO:0000313" key="5">
    <source>
        <dbReference type="EMBL" id="OEV34051.1"/>
    </source>
</evidence>
<dbReference type="Gene3D" id="3.40.630.70">
    <property type="entry name" value="Leucyl/phenylalanyl-tRNA-protein transferase, C-terminal domain"/>
    <property type="match status" value="1"/>
</dbReference>
<dbReference type="EMBL" id="BMUB01000005">
    <property type="protein sequence ID" value="GGU72839.1"/>
    <property type="molecule type" value="Genomic_DNA"/>
</dbReference>
<reference evidence="4" key="5">
    <citation type="submission" date="2020-09" db="EMBL/GenBank/DDBJ databases">
        <authorList>
            <person name="Sun Q."/>
            <person name="Ohkuma M."/>
        </authorList>
    </citation>
    <scope>NUCLEOTIDE SEQUENCE</scope>
    <source>
        <strain evidence="4">JCM 4434</strain>
    </source>
</reference>